<accession>A0ABU7IYA9</accession>
<evidence type="ECO:0000256" key="1">
    <source>
        <dbReference type="ARBA" id="ARBA00023015"/>
    </source>
</evidence>
<dbReference type="Proteomes" id="UP001356308">
    <property type="component" value="Unassembled WGS sequence"/>
</dbReference>
<dbReference type="InterPro" id="IPR036271">
    <property type="entry name" value="Tet_transcr_reg_TetR-rel_C_sf"/>
</dbReference>
<keyword evidence="3" id="KW-0804">Transcription</keyword>
<evidence type="ECO:0000256" key="4">
    <source>
        <dbReference type="PROSITE-ProRule" id="PRU00335"/>
    </source>
</evidence>
<proteinExistence type="predicted"/>
<evidence type="ECO:0000256" key="3">
    <source>
        <dbReference type="ARBA" id="ARBA00023163"/>
    </source>
</evidence>
<evidence type="ECO:0000313" key="6">
    <source>
        <dbReference type="EMBL" id="MEE1977965.1"/>
    </source>
</evidence>
<dbReference type="Pfam" id="PF16925">
    <property type="entry name" value="TetR_C_13"/>
    <property type="match status" value="1"/>
</dbReference>
<reference evidence="6 7" key="1">
    <citation type="submission" date="2024-01" db="EMBL/GenBank/DDBJ databases">
        <title>Maribacter spp. originated from different algae showed divergent polysaccharides utilization ability.</title>
        <authorList>
            <person name="Wang H."/>
            <person name="Wu Y."/>
        </authorList>
    </citation>
    <scope>NUCLEOTIDE SEQUENCE [LARGE SCALE GENOMIC DNA]</scope>
    <source>
        <strain evidence="6 7">PR1</strain>
    </source>
</reference>
<feature type="DNA-binding region" description="H-T-H motif" evidence="4">
    <location>
        <begin position="31"/>
        <end position="50"/>
    </location>
</feature>
<organism evidence="6 7">
    <name type="scientific">Maribacter cobaltidurans</name>
    <dbReference type="NCBI Taxonomy" id="1178778"/>
    <lineage>
        <taxon>Bacteria</taxon>
        <taxon>Pseudomonadati</taxon>
        <taxon>Bacteroidota</taxon>
        <taxon>Flavobacteriia</taxon>
        <taxon>Flavobacteriales</taxon>
        <taxon>Flavobacteriaceae</taxon>
        <taxon>Maribacter</taxon>
    </lineage>
</organism>
<comment type="caution">
    <text evidence="6">The sequence shown here is derived from an EMBL/GenBank/DDBJ whole genome shotgun (WGS) entry which is preliminary data.</text>
</comment>
<keyword evidence="2 4" id="KW-0238">DNA-binding</keyword>
<dbReference type="SUPFAM" id="SSF46689">
    <property type="entry name" value="Homeodomain-like"/>
    <property type="match status" value="1"/>
</dbReference>
<dbReference type="Pfam" id="PF00440">
    <property type="entry name" value="TetR_N"/>
    <property type="match status" value="1"/>
</dbReference>
<keyword evidence="1" id="KW-0805">Transcription regulation</keyword>
<sequence>MKASTKHIEKSDHLVEKGLSLLWSKGYNGTSVNDIVNAAEVPKGSFYFYFESKEDYVVKVLEKYFENKRNNIIKDIFNDSDKAPKACILNFYRLRVKYIKEQLNCTLGCMGSNMGTEMAEHSEKIRTTIVAEERKIRLQVRDVVQKAQEAKEITNPIEADKIVDFIEDSFKGMLTSMKETKSSEPLDNFIKFLSVILN</sequence>
<dbReference type="InterPro" id="IPR009057">
    <property type="entry name" value="Homeodomain-like_sf"/>
</dbReference>
<evidence type="ECO:0000259" key="5">
    <source>
        <dbReference type="PROSITE" id="PS50977"/>
    </source>
</evidence>
<dbReference type="InterPro" id="IPR001647">
    <property type="entry name" value="HTH_TetR"/>
</dbReference>
<evidence type="ECO:0000256" key="2">
    <source>
        <dbReference type="ARBA" id="ARBA00023125"/>
    </source>
</evidence>
<dbReference type="SUPFAM" id="SSF48498">
    <property type="entry name" value="Tetracyclin repressor-like, C-terminal domain"/>
    <property type="match status" value="1"/>
</dbReference>
<feature type="domain" description="HTH tetR-type" evidence="5">
    <location>
        <begin position="8"/>
        <end position="68"/>
    </location>
</feature>
<keyword evidence="7" id="KW-1185">Reference proteome</keyword>
<dbReference type="Gene3D" id="1.10.357.10">
    <property type="entry name" value="Tetracycline Repressor, domain 2"/>
    <property type="match status" value="1"/>
</dbReference>
<dbReference type="PANTHER" id="PTHR47506:SF6">
    <property type="entry name" value="HTH-TYPE TRANSCRIPTIONAL REPRESSOR NEMR"/>
    <property type="match status" value="1"/>
</dbReference>
<evidence type="ECO:0000313" key="7">
    <source>
        <dbReference type="Proteomes" id="UP001356308"/>
    </source>
</evidence>
<dbReference type="RefSeq" id="WP_272652645.1">
    <property type="nucleotide sequence ID" value="NZ_JAZDDG010000009.1"/>
</dbReference>
<dbReference type="InterPro" id="IPR011075">
    <property type="entry name" value="TetR_C"/>
</dbReference>
<gene>
    <name evidence="6" type="ORF">V1I91_17945</name>
</gene>
<dbReference type="PANTHER" id="PTHR47506">
    <property type="entry name" value="TRANSCRIPTIONAL REGULATORY PROTEIN"/>
    <property type="match status" value="1"/>
</dbReference>
<name>A0ABU7IYA9_9FLAO</name>
<dbReference type="PROSITE" id="PS50977">
    <property type="entry name" value="HTH_TETR_2"/>
    <property type="match status" value="1"/>
</dbReference>
<protein>
    <submittedName>
        <fullName evidence="6">TetR/AcrR family transcriptional regulator</fullName>
    </submittedName>
</protein>
<dbReference type="EMBL" id="JAZDDG010000009">
    <property type="protein sequence ID" value="MEE1977965.1"/>
    <property type="molecule type" value="Genomic_DNA"/>
</dbReference>
<dbReference type="PRINTS" id="PR00455">
    <property type="entry name" value="HTHTETR"/>
</dbReference>